<keyword evidence="4 10" id="KW-0813">Transport</keyword>
<evidence type="ECO:0000313" key="12">
    <source>
        <dbReference type="Proteomes" id="UP000004892"/>
    </source>
</evidence>
<keyword evidence="5 10" id="KW-0375">Hydrogen ion transport</keyword>
<dbReference type="GO" id="GO:0045259">
    <property type="term" value="C:proton-transporting ATP synthase complex"/>
    <property type="evidence" value="ECO:0007669"/>
    <property type="project" value="UniProtKB-KW"/>
</dbReference>
<keyword evidence="12" id="KW-1185">Reference proteome</keyword>
<organism evidence="11 12">
    <name type="scientific">Odoribacter laneus YIT 12061</name>
    <dbReference type="NCBI Taxonomy" id="742817"/>
    <lineage>
        <taxon>Bacteria</taxon>
        <taxon>Pseudomonadati</taxon>
        <taxon>Bacteroidota</taxon>
        <taxon>Bacteroidia</taxon>
        <taxon>Bacteroidales</taxon>
        <taxon>Odoribacteraceae</taxon>
        <taxon>Odoribacter</taxon>
    </lineage>
</organism>
<comment type="subcellular location">
    <subcellularLocation>
        <location evidence="10">Cell membrane</location>
        <topology evidence="10">Peripheral membrane protein</topology>
    </subcellularLocation>
    <subcellularLocation>
        <location evidence="2">Membrane</location>
        <topology evidence="2">Peripheral membrane protein</topology>
    </subcellularLocation>
</comment>
<protein>
    <recommendedName>
        <fullName evidence="10">ATP synthase gamma chain</fullName>
    </recommendedName>
    <alternativeName>
        <fullName evidence="10">ATP synthase F1 sector gamma subunit</fullName>
    </alternativeName>
    <alternativeName>
        <fullName evidence="10">F-ATPase gamma subunit</fullName>
    </alternativeName>
</protein>
<evidence type="ECO:0000256" key="1">
    <source>
        <dbReference type="ARBA" id="ARBA00003456"/>
    </source>
</evidence>
<dbReference type="InterPro" id="IPR035968">
    <property type="entry name" value="ATP_synth_F1_ATPase_gsu"/>
</dbReference>
<keyword evidence="9 10" id="KW-0066">ATP synthesis</keyword>
<evidence type="ECO:0000256" key="5">
    <source>
        <dbReference type="ARBA" id="ARBA00022781"/>
    </source>
</evidence>
<evidence type="ECO:0000256" key="6">
    <source>
        <dbReference type="ARBA" id="ARBA00023065"/>
    </source>
</evidence>
<comment type="function">
    <text evidence="1 10">Produces ATP from ADP in the presence of a proton gradient across the membrane. The gamma chain is believed to be important in regulating ATPase activity and the flow of protons through the CF(0) complex.</text>
</comment>
<proteinExistence type="inferred from homology"/>
<dbReference type="CDD" id="cd12151">
    <property type="entry name" value="F1-ATPase_gamma"/>
    <property type="match status" value="1"/>
</dbReference>
<evidence type="ECO:0000256" key="3">
    <source>
        <dbReference type="ARBA" id="ARBA00007681"/>
    </source>
</evidence>
<dbReference type="GO" id="GO:0005886">
    <property type="term" value="C:plasma membrane"/>
    <property type="evidence" value="ECO:0007669"/>
    <property type="project" value="UniProtKB-SubCell"/>
</dbReference>
<gene>
    <name evidence="10" type="primary">atpG</name>
    <name evidence="11" type="ORF">HMPREF9449_01362</name>
</gene>
<dbReference type="GO" id="GO:0046933">
    <property type="term" value="F:proton-transporting ATP synthase activity, rotational mechanism"/>
    <property type="evidence" value="ECO:0007669"/>
    <property type="project" value="UniProtKB-UniRule"/>
</dbReference>
<reference evidence="11 12" key="1">
    <citation type="submission" date="2012-01" db="EMBL/GenBank/DDBJ databases">
        <title>The Genome Sequence of Odoribacter laneus YIT 12061.</title>
        <authorList>
            <consortium name="The Broad Institute Genome Sequencing Platform"/>
            <person name="Earl A."/>
            <person name="Ward D."/>
            <person name="Feldgarden M."/>
            <person name="Gevers D."/>
            <person name="Morotomi M."/>
            <person name="Young S.K."/>
            <person name="Zeng Q."/>
            <person name="Gargeya S."/>
            <person name="Fitzgerald M."/>
            <person name="Haas B."/>
            <person name="Abouelleil A."/>
            <person name="Alvarado L."/>
            <person name="Arachchi H.M."/>
            <person name="Berlin A."/>
            <person name="Chapman S.B."/>
            <person name="Gearin G."/>
            <person name="Goldberg J."/>
            <person name="Griggs A."/>
            <person name="Gujja S."/>
            <person name="Hansen M."/>
            <person name="Heiman D."/>
            <person name="Howarth C."/>
            <person name="Larimer J."/>
            <person name="Lui A."/>
            <person name="MacDonald P.J.P."/>
            <person name="McCowen C."/>
            <person name="Montmayeur A."/>
            <person name="Murphy C."/>
            <person name="Neiman D."/>
            <person name="Pearson M."/>
            <person name="Priest M."/>
            <person name="Roberts A."/>
            <person name="Saif S."/>
            <person name="Shea T."/>
            <person name="Sisk P."/>
            <person name="Stolte C."/>
            <person name="Sykes S."/>
            <person name="Wortman J."/>
            <person name="Nusbaum C."/>
            <person name="Birren B."/>
        </authorList>
    </citation>
    <scope>NUCLEOTIDE SEQUENCE [LARGE SCALE GENOMIC DNA]</scope>
    <source>
        <strain evidence="11 12">YIT 12061</strain>
    </source>
</reference>
<dbReference type="RefSeq" id="WP_009136510.1">
    <property type="nucleotide sequence ID" value="NZ_JH594596.1"/>
</dbReference>
<evidence type="ECO:0000256" key="9">
    <source>
        <dbReference type="ARBA" id="ARBA00023310"/>
    </source>
</evidence>
<evidence type="ECO:0000256" key="8">
    <source>
        <dbReference type="ARBA" id="ARBA00023196"/>
    </source>
</evidence>
<evidence type="ECO:0000256" key="7">
    <source>
        <dbReference type="ARBA" id="ARBA00023136"/>
    </source>
</evidence>
<evidence type="ECO:0000313" key="11">
    <source>
        <dbReference type="EMBL" id="EHP47960.1"/>
    </source>
</evidence>
<keyword evidence="8 10" id="KW-0139">CF(1)</keyword>
<dbReference type="Gene3D" id="3.40.1380.10">
    <property type="match status" value="1"/>
</dbReference>
<comment type="subunit">
    <text evidence="10">F-type ATPases have 2 components, CF(1) - the catalytic core - and CF(0) - the membrane proton channel. CF(1) has five subunits: alpha(3), beta(3), gamma(1), delta(1), epsilon(1). CF(0) has three main subunits: a, b and c.</text>
</comment>
<dbReference type="SUPFAM" id="SSF52943">
    <property type="entry name" value="ATP synthase (F1-ATPase), gamma subunit"/>
    <property type="match status" value="1"/>
</dbReference>
<dbReference type="STRING" id="742817.HMPREF9449_01362"/>
<dbReference type="NCBIfam" id="TIGR01146">
    <property type="entry name" value="ATPsyn_F1gamma"/>
    <property type="match status" value="1"/>
</dbReference>
<dbReference type="AlphaFoldDB" id="H1DGH6"/>
<dbReference type="PRINTS" id="PR00126">
    <property type="entry name" value="ATPASEGAMMA"/>
</dbReference>
<keyword evidence="7 10" id="KW-0472">Membrane</keyword>
<dbReference type="EMBL" id="ADMC01000021">
    <property type="protein sequence ID" value="EHP47960.1"/>
    <property type="molecule type" value="Genomic_DNA"/>
</dbReference>
<dbReference type="eggNOG" id="COG0224">
    <property type="taxonomic scope" value="Bacteria"/>
</dbReference>
<dbReference type="Pfam" id="PF00231">
    <property type="entry name" value="ATP-synt"/>
    <property type="match status" value="1"/>
</dbReference>
<name>H1DGH6_9BACT</name>
<dbReference type="PATRIC" id="fig|742817.3.peg.1445"/>
<dbReference type="HOGENOM" id="CLU_050669_0_1_10"/>
<accession>H1DGH6</accession>
<comment type="similarity">
    <text evidence="3 10">Belongs to the ATPase gamma chain family.</text>
</comment>
<dbReference type="Gene3D" id="1.10.287.80">
    <property type="entry name" value="ATP synthase, gamma subunit, helix hairpin domain"/>
    <property type="match status" value="1"/>
</dbReference>
<dbReference type="GO" id="GO:0005524">
    <property type="term" value="F:ATP binding"/>
    <property type="evidence" value="ECO:0007669"/>
    <property type="project" value="UniProtKB-UniRule"/>
</dbReference>
<evidence type="ECO:0000256" key="4">
    <source>
        <dbReference type="ARBA" id="ARBA00022448"/>
    </source>
</evidence>
<dbReference type="Proteomes" id="UP000004892">
    <property type="component" value="Unassembled WGS sequence"/>
</dbReference>
<keyword evidence="6 10" id="KW-0406">Ion transport</keyword>
<evidence type="ECO:0000256" key="2">
    <source>
        <dbReference type="ARBA" id="ARBA00004170"/>
    </source>
</evidence>
<dbReference type="PANTHER" id="PTHR11693:SF22">
    <property type="entry name" value="ATP SYNTHASE SUBUNIT GAMMA, MITOCHONDRIAL"/>
    <property type="match status" value="1"/>
</dbReference>
<dbReference type="GeneID" id="98068935"/>
<keyword evidence="10" id="KW-1003">Cell membrane</keyword>
<sequence>MATMRELKRRISSVQSSQKITGAMKMISSARLRKAEIALSRAMPYEEQLRSILNHVNERDCDFVSPLRQEREVRQVAIVILGSDEGLCGAFNLNLYKKLVQAVEEYRTQGVEQPEVYPVGKKIIGDVRRMRNIGLKDIPDSFVTGRYAEGVKALSDELITRFQRGEIDRAEVIYTHFKSMGSQTVERLQLLPLSPRKQDEQAGPDHLEKPRMYIYEPGCREIFETLYPLMIRTLFYKVLLENQTSEQAIRIVAMQMASDNAYKLLGSLQLEYNKLRQQGITTELLDMAGGSVQE</sequence>
<dbReference type="GO" id="GO:0042777">
    <property type="term" value="P:proton motive force-driven plasma membrane ATP synthesis"/>
    <property type="evidence" value="ECO:0007669"/>
    <property type="project" value="UniProtKB-UniRule"/>
</dbReference>
<dbReference type="InterPro" id="IPR000131">
    <property type="entry name" value="ATP_synth_F1_gsu"/>
</dbReference>
<evidence type="ECO:0000256" key="10">
    <source>
        <dbReference type="HAMAP-Rule" id="MF_00815"/>
    </source>
</evidence>
<dbReference type="HAMAP" id="MF_00815">
    <property type="entry name" value="ATP_synth_gamma_bact"/>
    <property type="match status" value="1"/>
</dbReference>
<comment type="caution">
    <text evidence="11">The sequence shown here is derived from an EMBL/GenBank/DDBJ whole genome shotgun (WGS) entry which is preliminary data.</text>
</comment>
<dbReference type="PANTHER" id="PTHR11693">
    <property type="entry name" value="ATP SYNTHASE GAMMA CHAIN"/>
    <property type="match status" value="1"/>
</dbReference>